<accession>A0ACB8HNE7</accession>
<dbReference type="Proteomes" id="UP000828922">
    <property type="component" value="Linkage Group LG07"/>
</dbReference>
<keyword evidence="2" id="KW-1185">Reference proteome</keyword>
<dbReference type="EMBL" id="CM038913">
    <property type="protein sequence ID" value="KAH9557772.1"/>
    <property type="molecule type" value="Genomic_DNA"/>
</dbReference>
<evidence type="ECO:0000313" key="1">
    <source>
        <dbReference type="EMBL" id="KAH9557772.1"/>
    </source>
</evidence>
<protein>
    <submittedName>
        <fullName evidence="1">Uncharacterized protein</fullName>
    </submittedName>
</protein>
<name>A0ACB8HNE7_9BRYO</name>
<organism evidence="1 2">
    <name type="scientific">Sphagnum magellanicum</name>
    <dbReference type="NCBI Taxonomy" id="128215"/>
    <lineage>
        <taxon>Eukaryota</taxon>
        <taxon>Viridiplantae</taxon>
        <taxon>Streptophyta</taxon>
        <taxon>Embryophyta</taxon>
        <taxon>Bryophyta</taxon>
        <taxon>Sphagnophytina</taxon>
        <taxon>Sphagnopsida</taxon>
        <taxon>Sphagnales</taxon>
        <taxon>Sphagnaceae</taxon>
        <taxon>Sphagnum</taxon>
    </lineage>
</organism>
<proteinExistence type="predicted"/>
<evidence type="ECO:0000313" key="2">
    <source>
        <dbReference type="Proteomes" id="UP000828922"/>
    </source>
</evidence>
<comment type="caution">
    <text evidence="1">The sequence shown here is derived from an EMBL/GenBank/DDBJ whole genome shotgun (WGS) entry which is preliminary data.</text>
</comment>
<gene>
    <name evidence="1" type="ORF">CY35_07G102000</name>
</gene>
<reference evidence="2" key="1">
    <citation type="journal article" date="2022" name="New Phytol.">
        <title>Phylogenomic structure and speciation in an emerging model: the Sphagnum magellanicum complex (Bryophyta).</title>
        <authorList>
            <person name="Shaw A.J."/>
            <person name="Piatkowski B."/>
            <person name="Duffy A.M."/>
            <person name="Aguero B."/>
            <person name="Imwattana K."/>
            <person name="Nieto-Lugilde M."/>
            <person name="Healey A."/>
            <person name="Weston D.J."/>
            <person name="Patel M.N."/>
            <person name="Schmutz J."/>
            <person name="Grimwood J."/>
            <person name="Yavitt J.B."/>
            <person name="Hassel K."/>
            <person name="Stenoien H.K."/>
            <person name="Flatberg K.I."/>
            <person name="Bickford C.P."/>
            <person name="Hicks K.A."/>
        </authorList>
    </citation>
    <scope>NUCLEOTIDE SEQUENCE [LARGE SCALE GENOMIC DNA]</scope>
</reference>
<sequence length="482" mass="54518">MCVRDPIIRRKGQKAPARKSHVMKAEKEWNTDCYSNQSSSSSRKRQIMSLLKEKETTTRIEKDAADNKRRHLEMKKNAADSSSSAMLMVTRDFMCAEVVVEEQQTHINQIQKNCCNNNEKEEERTEEDQSAVLLRDLMCGEVLQWPTEIYNGSTESLRFFCSMLPFDDYTKTRANSSSSILLSGQQQHRDEEEGERLLDPVKNQVRENFEEAMGVLLEREGLIYYKLSTVYLQSLKAGCKIAAATEDSSSCGSTESSLSSTRRRSVNWIFKLMRFLKMSTMTAAHAVAFLDRFLSQRVFLAEMESEMQLAATACLWIAAKMQDNCPVLLSSLQDVAAIASVEEQTIWDMEAVVLHDLEWRMVAVTVSDFVVNMVAHLEVSCSLPLHLVPKAIHQADLIIHAILPEVEFLDYEPSVVGICVMQCLLDEIVPIQAASHMAFMRRALAVDMVAVQQCYHLLVDMVVDPLSACSLPSPNRVLDHRS</sequence>